<accession>A0ACD4NIV9</accession>
<proteinExistence type="predicted"/>
<sequence>MCDACVIDEVKRSMLSRRGLLGLGAAAGAAAVMPAGAALAQTQTAAPAATREVRGTALADLTHTLDPEFPTFSGQQQFFMDQRYRVEKDGYNLFDLRIDEHTGTHMDAPLHFSPDGLSVDQLPVADLMAPLAIVDIRAKAAESADAQVTPDDIKAWVSANGELPERCVVAMNSGWAAHVGTPKFRNADASGTMHFPGFHPDVAAMLLEGSAVGIAVDSLSLDFGISADFATHMAWLSAGRWGLECCAGLDALPASGATIILGAPKHRGGTGGPARVFALV</sequence>
<evidence type="ECO:0000313" key="2">
    <source>
        <dbReference type="Proteomes" id="UP001163223"/>
    </source>
</evidence>
<evidence type="ECO:0000313" key="1">
    <source>
        <dbReference type="EMBL" id="WAJ26772.1"/>
    </source>
</evidence>
<gene>
    <name evidence="1" type="ORF">OXU80_18125</name>
</gene>
<name>A0ACD4NIV9_9HYPH</name>
<organism evidence="1 2">
    <name type="scientific">Antarcticirhabdus aurantiaca</name>
    <dbReference type="NCBI Taxonomy" id="2606717"/>
    <lineage>
        <taxon>Bacteria</taxon>
        <taxon>Pseudomonadati</taxon>
        <taxon>Pseudomonadota</taxon>
        <taxon>Alphaproteobacteria</taxon>
        <taxon>Hyphomicrobiales</taxon>
        <taxon>Aurantimonadaceae</taxon>
        <taxon>Antarcticirhabdus</taxon>
    </lineage>
</organism>
<keyword evidence="2" id="KW-1185">Reference proteome</keyword>
<dbReference type="Proteomes" id="UP001163223">
    <property type="component" value="Chromosome"/>
</dbReference>
<reference evidence="1" key="1">
    <citation type="submission" date="2022-11" db="EMBL/GenBank/DDBJ databases">
        <title>beta-Carotene-producing bacterium, Jeongeuplla avenae sp. nov., alleviates the salt stress of Arabidopsis seedlings.</title>
        <authorList>
            <person name="Jiang L."/>
            <person name="Lee J."/>
        </authorList>
    </citation>
    <scope>NUCLEOTIDE SEQUENCE</scope>
    <source>
        <strain evidence="1">DY_R2A_6</strain>
    </source>
</reference>
<dbReference type="EMBL" id="CP113520">
    <property type="protein sequence ID" value="WAJ26772.1"/>
    <property type="molecule type" value="Genomic_DNA"/>
</dbReference>
<protein>
    <submittedName>
        <fullName evidence="1">Cyclase family protein</fullName>
    </submittedName>
</protein>